<reference evidence="4 5" key="1">
    <citation type="submission" date="2020-08" db="EMBL/GenBank/DDBJ databases">
        <title>Sequencing the genomes of 1000 actinobacteria strains.</title>
        <authorList>
            <person name="Klenk H.-P."/>
        </authorList>
    </citation>
    <scope>NUCLEOTIDE SEQUENCE [LARGE SCALE GENOMIC DNA]</scope>
    <source>
        <strain evidence="4 5">DSM 45507</strain>
    </source>
</reference>
<dbReference type="PROSITE" id="PS50937">
    <property type="entry name" value="HTH_MERR_2"/>
    <property type="match status" value="1"/>
</dbReference>
<proteinExistence type="predicted"/>
<dbReference type="Proteomes" id="UP000579153">
    <property type="component" value="Unassembled WGS sequence"/>
</dbReference>
<dbReference type="InterPro" id="IPR009061">
    <property type="entry name" value="DNA-bd_dom_put_sf"/>
</dbReference>
<sequence length="332" mass="37078">MSYTIGRLAKLTGLPVKTIRFYSDAGVLPERERTASGYRLYGDEDRARLELIRTLREIGVDLATIRSLGERALRDVLDLHLKAVETQLKSLQRTRAVLRATLARDGDPAEEDLSRLHALGRLGTAEMEMLLDEFVDEVGGDIEARHEWLTHMRDAMLPQLPEEPTVAQLDAWLELADLLADEDYRDSLRRQSADFWDEDRDFDAWHEMNVQIMREALTAARAGIEPGSPESEPILDRILAVMGQSREEMLRAFDEHDPRGARVWELVSIIEDRPWPAEQGIAYGWIEATLRHFTNAHARHPAVPAALPNEAGTTEAAAQSRSGSAGGGVGGS</sequence>
<feature type="region of interest" description="Disordered" evidence="2">
    <location>
        <begin position="309"/>
        <end position="332"/>
    </location>
</feature>
<dbReference type="PANTHER" id="PTHR30204">
    <property type="entry name" value="REDOX-CYCLING DRUG-SENSING TRANSCRIPTIONAL ACTIVATOR SOXR"/>
    <property type="match status" value="1"/>
</dbReference>
<dbReference type="Gene3D" id="1.10.1660.10">
    <property type="match status" value="1"/>
</dbReference>
<keyword evidence="5" id="KW-1185">Reference proteome</keyword>
<name>A0A7W9G1A6_9ACTN</name>
<dbReference type="RefSeq" id="WP_185069111.1">
    <property type="nucleotide sequence ID" value="NZ_JACHMB010000001.1"/>
</dbReference>
<keyword evidence="1 4" id="KW-0238">DNA-binding</keyword>
<dbReference type="PANTHER" id="PTHR30204:SF93">
    <property type="entry name" value="HTH MERR-TYPE DOMAIN-CONTAINING PROTEIN"/>
    <property type="match status" value="1"/>
</dbReference>
<evidence type="ECO:0000256" key="2">
    <source>
        <dbReference type="SAM" id="MobiDB-lite"/>
    </source>
</evidence>
<dbReference type="GO" id="GO:0003677">
    <property type="term" value="F:DNA binding"/>
    <property type="evidence" value="ECO:0007669"/>
    <property type="project" value="UniProtKB-KW"/>
</dbReference>
<dbReference type="SMART" id="SM00422">
    <property type="entry name" value="HTH_MERR"/>
    <property type="match status" value="1"/>
</dbReference>
<feature type="domain" description="HTH merR-type" evidence="3">
    <location>
        <begin position="1"/>
        <end position="71"/>
    </location>
</feature>
<gene>
    <name evidence="4" type="ORF">HD596_002183</name>
</gene>
<evidence type="ECO:0000313" key="5">
    <source>
        <dbReference type="Proteomes" id="UP000579153"/>
    </source>
</evidence>
<dbReference type="GO" id="GO:0003700">
    <property type="term" value="F:DNA-binding transcription factor activity"/>
    <property type="evidence" value="ECO:0007669"/>
    <property type="project" value="InterPro"/>
</dbReference>
<evidence type="ECO:0000256" key="1">
    <source>
        <dbReference type="ARBA" id="ARBA00023125"/>
    </source>
</evidence>
<comment type="caution">
    <text evidence="4">The sequence shown here is derived from an EMBL/GenBank/DDBJ whole genome shotgun (WGS) entry which is preliminary data.</text>
</comment>
<accession>A0A7W9G1A6</accession>
<dbReference type="Pfam" id="PF13411">
    <property type="entry name" value="MerR_1"/>
    <property type="match status" value="1"/>
</dbReference>
<dbReference type="PRINTS" id="PR00040">
    <property type="entry name" value="HTHMERR"/>
</dbReference>
<dbReference type="InterPro" id="IPR047057">
    <property type="entry name" value="MerR_fam"/>
</dbReference>
<evidence type="ECO:0000259" key="3">
    <source>
        <dbReference type="PROSITE" id="PS50937"/>
    </source>
</evidence>
<dbReference type="EMBL" id="JACHMB010000001">
    <property type="protein sequence ID" value="MBB5775427.1"/>
    <property type="molecule type" value="Genomic_DNA"/>
</dbReference>
<dbReference type="InterPro" id="IPR000551">
    <property type="entry name" value="MerR-type_HTH_dom"/>
</dbReference>
<protein>
    <submittedName>
        <fullName evidence="4">DNA-binding transcriptional MerR regulator</fullName>
    </submittedName>
</protein>
<dbReference type="SUPFAM" id="SSF46955">
    <property type="entry name" value="Putative DNA-binding domain"/>
    <property type="match status" value="1"/>
</dbReference>
<dbReference type="AlphaFoldDB" id="A0A7W9G1A6"/>
<evidence type="ECO:0000313" key="4">
    <source>
        <dbReference type="EMBL" id="MBB5775427.1"/>
    </source>
</evidence>
<organism evidence="4 5">
    <name type="scientific">Nonomuraea jabiensis</name>
    <dbReference type="NCBI Taxonomy" id="882448"/>
    <lineage>
        <taxon>Bacteria</taxon>
        <taxon>Bacillati</taxon>
        <taxon>Actinomycetota</taxon>
        <taxon>Actinomycetes</taxon>
        <taxon>Streptosporangiales</taxon>
        <taxon>Streptosporangiaceae</taxon>
        <taxon>Nonomuraea</taxon>
    </lineage>
</organism>